<keyword evidence="2" id="KW-1185">Reference proteome</keyword>
<reference evidence="1 2" key="1">
    <citation type="journal article" date="2016" name="Mol. Biol. Evol.">
        <title>Genome-Wide Survey of Gut Fungi (Harpellales) Reveals the First Horizontally Transferred Ubiquitin Gene from a Mosquito Host.</title>
        <authorList>
            <person name="Wang Y."/>
            <person name="White M.M."/>
            <person name="Kvist S."/>
            <person name="Moncalvo J.M."/>
        </authorList>
    </citation>
    <scope>NUCLEOTIDE SEQUENCE [LARGE SCALE GENOMIC DNA]</scope>
    <source>
        <strain evidence="1 2">ALG-7-W6</strain>
    </source>
</reference>
<protein>
    <submittedName>
        <fullName evidence="1">Uncharacterized protein</fullName>
    </submittedName>
</protein>
<gene>
    <name evidence="1" type="ORF">AYI68_g4136</name>
</gene>
<comment type="caution">
    <text evidence="1">The sequence shown here is derived from an EMBL/GenBank/DDBJ whole genome shotgun (WGS) entry which is preliminary data.</text>
</comment>
<dbReference type="Proteomes" id="UP000187455">
    <property type="component" value="Unassembled WGS sequence"/>
</dbReference>
<evidence type="ECO:0000313" key="1">
    <source>
        <dbReference type="EMBL" id="OLY81750.1"/>
    </source>
</evidence>
<evidence type="ECO:0000313" key="2">
    <source>
        <dbReference type="Proteomes" id="UP000187455"/>
    </source>
</evidence>
<organism evidence="1 2">
    <name type="scientific">Smittium mucronatum</name>
    <dbReference type="NCBI Taxonomy" id="133383"/>
    <lineage>
        <taxon>Eukaryota</taxon>
        <taxon>Fungi</taxon>
        <taxon>Fungi incertae sedis</taxon>
        <taxon>Zoopagomycota</taxon>
        <taxon>Kickxellomycotina</taxon>
        <taxon>Harpellomycetes</taxon>
        <taxon>Harpellales</taxon>
        <taxon>Legeriomycetaceae</taxon>
        <taxon>Smittium</taxon>
    </lineage>
</organism>
<proteinExistence type="predicted"/>
<dbReference type="EMBL" id="LSSL01002192">
    <property type="protein sequence ID" value="OLY81750.1"/>
    <property type="molecule type" value="Genomic_DNA"/>
</dbReference>
<sequence length="336" mass="39497">MYRELFVPNMTIQNTSKIGLEEHLYNAREMDENINNVNSVLNASNKIFSILPVSDRAGHILGYQTFFKDSYNTNPHLFKVYIYVFMDPRRGDERYEDVYIYTNLSQNLGSFIENRDIFEASKSLCDNWTSIDKDYNNSSPNLPKNDGKVAANDQSVNIMDSKILEAKDMDYELKILYFEDFDYFVTDEETFILSNLNELFNSKTIYRPLNYIRNNKRKLKGKNIDFILRTFNSDITEFVPIISALMESKTKQILSGNDQLEFIFLKQGFKYFIELIPNPKSEHFGFNDTIKWVRIEPNKFYMPGLQASEFLIFASMEPIRPSHYENEEISPFSHHL</sequence>
<dbReference type="AlphaFoldDB" id="A0A1R0GXY2"/>
<accession>A0A1R0GXY2</accession>
<name>A0A1R0GXY2_9FUNG</name>